<dbReference type="Proteomes" id="UP000446719">
    <property type="component" value="Unassembled WGS sequence"/>
</dbReference>
<dbReference type="EMBL" id="WWSB01000009">
    <property type="protein sequence ID" value="MZK18149.1"/>
    <property type="molecule type" value="Genomic_DNA"/>
</dbReference>
<accession>A0A845KLF0</accession>
<dbReference type="PANTHER" id="PTHR41317">
    <property type="entry name" value="PD-(D_E)XK NUCLEASE FAMILY TRANSPOSASE"/>
    <property type="match status" value="1"/>
</dbReference>
<feature type="coiled-coil region" evidence="1">
    <location>
        <begin position="212"/>
        <end position="239"/>
    </location>
</feature>
<protein>
    <submittedName>
        <fullName evidence="2">Rpn family recombination-promoting nuclease/putative transposase</fullName>
    </submittedName>
</protein>
<organism evidence="2 3">
    <name type="scientific">Dorea longicatena</name>
    <dbReference type="NCBI Taxonomy" id="88431"/>
    <lineage>
        <taxon>Bacteria</taxon>
        <taxon>Bacillati</taxon>
        <taxon>Bacillota</taxon>
        <taxon>Clostridia</taxon>
        <taxon>Lachnospirales</taxon>
        <taxon>Lachnospiraceae</taxon>
        <taxon>Dorea</taxon>
    </lineage>
</organism>
<dbReference type="AlphaFoldDB" id="A0A845KLF0"/>
<proteinExistence type="predicted"/>
<keyword evidence="1" id="KW-0175">Coiled coil</keyword>
<dbReference type="Pfam" id="PF12784">
    <property type="entry name" value="PDDEXK_2"/>
    <property type="match status" value="1"/>
</dbReference>
<reference evidence="2 3" key="1">
    <citation type="journal article" date="2019" name="Nat. Med.">
        <title>A library of human gut bacterial isolates paired with longitudinal multiomics data enables mechanistic microbiome research.</title>
        <authorList>
            <person name="Poyet M."/>
            <person name="Groussin M."/>
            <person name="Gibbons S.M."/>
            <person name="Avila-Pacheco J."/>
            <person name="Jiang X."/>
            <person name="Kearney S.M."/>
            <person name="Perrotta A.R."/>
            <person name="Berdy B."/>
            <person name="Zhao S."/>
            <person name="Lieberman T.D."/>
            <person name="Swanson P.K."/>
            <person name="Smith M."/>
            <person name="Roesemann S."/>
            <person name="Alexander J.E."/>
            <person name="Rich S.A."/>
            <person name="Livny J."/>
            <person name="Vlamakis H."/>
            <person name="Clish C."/>
            <person name="Bullock K."/>
            <person name="Deik A."/>
            <person name="Scott J."/>
            <person name="Pierce K.A."/>
            <person name="Xavier R.J."/>
            <person name="Alm E.J."/>
        </authorList>
    </citation>
    <scope>NUCLEOTIDE SEQUENCE [LARGE SCALE GENOMIC DNA]</scope>
    <source>
        <strain evidence="2 3">BIOML-A7</strain>
    </source>
</reference>
<dbReference type="InterPro" id="IPR010106">
    <property type="entry name" value="RpnA"/>
</dbReference>
<dbReference type="NCBIfam" id="TIGR01784">
    <property type="entry name" value="T_den_put_tspse"/>
    <property type="match status" value="1"/>
</dbReference>
<gene>
    <name evidence="2" type="ORF">GT565_08505</name>
</gene>
<name>A0A845KLF0_9FIRM</name>
<comment type="caution">
    <text evidence="2">The sequence shown here is derived from an EMBL/GenBank/DDBJ whole genome shotgun (WGS) entry which is preliminary data.</text>
</comment>
<sequence length="318" mass="37140">MRKTKEKQRNITNQGKAVADIKETDDRKQADFIMLPTVDFCFKEMMHNKNVRKGIIAAILNVHPDEVEDTQLLPTILRKESEDDKYGILDVRVKLKSGTQMDFEMQVIYYDYWANRTIYYLSKMYSEQLNEGDGYDNIQKCIQVSILNHVLISEDDKYYRRIAFCDTQTGKEYSDMMEIHLLELPKLPPEQQSETDLIQWMRFLSGKNREDLKRMAEKNSNLQEAYNELDRLSADKKKRLEYEARQKAIRDKNILLKTGENRGIEKGERIGFEKGTQATLEKLILSMLKEQLPLDKISSITGESLEAIQTLGKKYGLL</sequence>
<evidence type="ECO:0000313" key="2">
    <source>
        <dbReference type="EMBL" id="MZK18149.1"/>
    </source>
</evidence>
<evidence type="ECO:0000313" key="3">
    <source>
        <dbReference type="Proteomes" id="UP000446719"/>
    </source>
</evidence>
<evidence type="ECO:0000256" key="1">
    <source>
        <dbReference type="SAM" id="Coils"/>
    </source>
</evidence>
<dbReference type="PANTHER" id="PTHR41317:SF1">
    <property type="entry name" value="PD-(D_E)XK NUCLEASE FAMILY TRANSPOSASE"/>
    <property type="match status" value="1"/>
</dbReference>
<dbReference type="RefSeq" id="WP_161144167.1">
    <property type="nucleotide sequence ID" value="NZ_WWSB01000009.1"/>
</dbReference>